<dbReference type="HOGENOM" id="CLU_008255_6_0_1"/>
<dbReference type="Gene3D" id="3.30.930.10">
    <property type="entry name" value="Bira Bifunctional Protein, Domain 2"/>
    <property type="match status" value="1"/>
</dbReference>
<evidence type="ECO:0000259" key="7">
    <source>
        <dbReference type="PROSITE" id="PS50862"/>
    </source>
</evidence>
<dbReference type="OrthoDB" id="21243at2759"/>
<dbReference type="GO" id="GO:0004824">
    <property type="term" value="F:lysine-tRNA ligase activity"/>
    <property type="evidence" value="ECO:0000318"/>
    <property type="project" value="GO_Central"/>
</dbReference>
<dbReference type="InParanoid" id="Q756A5"/>
<feature type="domain" description="Aminoacyl-transfer RNA synthetases class-II family profile" evidence="7">
    <location>
        <begin position="207"/>
        <end position="515"/>
    </location>
</feature>
<dbReference type="PANTHER" id="PTHR42918:SF5">
    <property type="entry name" value="LYSINE--TRNA LIGASE, MITOCHONDRIAL"/>
    <property type="match status" value="1"/>
</dbReference>
<keyword evidence="2" id="KW-0547">Nucleotide-binding</keyword>
<evidence type="ECO:0000256" key="3">
    <source>
        <dbReference type="ARBA" id="ARBA00022840"/>
    </source>
</evidence>
<protein>
    <recommendedName>
        <fullName evidence="5">Lysyl-tRNA synthetase</fullName>
    </recommendedName>
</protein>
<dbReference type="GeneID" id="4621434"/>
<dbReference type="InterPro" id="IPR006195">
    <property type="entry name" value="aa-tRNA-synth_II"/>
</dbReference>
<accession>Q756A5</accession>
<dbReference type="InterPro" id="IPR045864">
    <property type="entry name" value="aa-tRNA-synth_II/BPL/LPL"/>
</dbReference>
<organism evidence="8 9">
    <name type="scientific">Eremothecium gossypii (strain ATCC 10895 / CBS 109.51 / FGSC 9923 / NRRL Y-1056)</name>
    <name type="common">Yeast</name>
    <name type="synonym">Ashbya gossypii</name>
    <dbReference type="NCBI Taxonomy" id="284811"/>
    <lineage>
        <taxon>Eukaryota</taxon>
        <taxon>Fungi</taxon>
        <taxon>Dikarya</taxon>
        <taxon>Ascomycota</taxon>
        <taxon>Saccharomycotina</taxon>
        <taxon>Saccharomycetes</taxon>
        <taxon>Saccharomycetales</taxon>
        <taxon>Saccharomycetaceae</taxon>
        <taxon>Eremothecium</taxon>
    </lineage>
</organism>
<evidence type="ECO:0000256" key="5">
    <source>
        <dbReference type="ARBA" id="ARBA00030563"/>
    </source>
</evidence>
<dbReference type="InterPro" id="IPR012340">
    <property type="entry name" value="NA-bd_OB-fold"/>
</dbReference>
<gene>
    <name evidence="8" type="ORF">AGOS_AER362W</name>
</gene>
<keyword evidence="1" id="KW-0436">Ligase</keyword>
<dbReference type="SUPFAM" id="SSF55681">
    <property type="entry name" value="Class II aaRS and biotin synthetases"/>
    <property type="match status" value="1"/>
</dbReference>
<evidence type="ECO:0000256" key="4">
    <source>
        <dbReference type="ARBA" id="ARBA00023146"/>
    </source>
</evidence>
<sequence length="525" mass="58440">MWCGARAMIAGVLRAGIARRVCVRLQHTLSYTGRTTLGQAEMAAFYPSVSSVPRPTASIAEFNNRYVGKLSNDEPERTYVINGQIRGIRVVGRSMCFVDLQQQGSALQLIVNHSLVRAQVGDKAAFQDAIAGLRPGDHVQATGFPGLSKTERTLSLKCREVPRMLAAAQIAIPQRLTDRVKRQQNRTLDYLVNGLKVLEFRHKALTALRAYLNRRGFLEVETPMLSAKSSGANATPFVTHLRGQDKQALELRIAPELWLKRLCVGGAQRVYEIGKVFRNEGIDATHNPEFTTLELYQCYAPLDELLELAQVLLRDICVAVDTPVSRQLLAEMAQNGGAFRRVEFLPTLSRETGVDWAAVDLADSTAIRVALSGAGIDVPESIVSPQQILNKLCADYIEDRYCQSLLPTAILHHPAVMSPLAKSAGLVANRFELFVCGRELINAYEEENCPQEQLKKMQLQQRHREQFHDQESMQIDHHYIEAMKYGMPPIGGLGLGIDRLCMLLLAKARIEEVLPFGCLDDVNRQ</sequence>
<feature type="signal peptide" evidence="6">
    <location>
        <begin position="1"/>
        <end position="18"/>
    </location>
</feature>
<dbReference type="AlphaFoldDB" id="Q756A5"/>
<reference evidence="8 9" key="1">
    <citation type="journal article" date="2004" name="Science">
        <title>The Ashbya gossypii genome as a tool for mapping the ancient Saccharomyces cerevisiae genome.</title>
        <authorList>
            <person name="Dietrich F.S."/>
            <person name="Voegeli S."/>
            <person name="Brachat S."/>
            <person name="Lerch A."/>
            <person name="Gates K."/>
            <person name="Steiner S."/>
            <person name="Mohr C."/>
            <person name="Pohlmann R."/>
            <person name="Luedi P."/>
            <person name="Choi S."/>
            <person name="Wing R.A."/>
            <person name="Flavier A."/>
            <person name="Gaffney T.D."/>
            <person name="Philippsen P."/>
        </authorList>
    </citation>
    <scope>NUCLEOTIDE SEQUENCE [LARGE SCALE GENOMIC DNA]</scope>
    <source>
        <strain evidence="9">ATCC 10895 / CBS 109.51 / FGSC 9923 / NRRL Y-1056</strain>
    </source>
</reference>
<dbReference type="RefSeq" id="NP_985218.2">
    <property type="nucleotide sequence ID" value="NM_210572.2"/>
</dbReference>
<dbReference type="PROSITE" id="PS50862">
    <property type="entry name" value="AA_TRNA_LIGASE_II"/>
    <property type="match status" value="1"/>
</dbReference>
<name>Q756A5_EREGS</name>
<evidence type="ECO:0000256" key="1">
    <source>
        <dbReference type="ARBA" id="ARBA00022598"/>
    </source>
</evidence>
<evidence type="ECO:0000313" key="8">
    <source>
        <dbReference type="EMBL" id="AAS53042.2"/>
    </source>
</evidence>
<keyword evidence="6" id="KW-0732">Signal</keyword>
<proteinExistence type="predicted"/>
<dbReference type="KEGG" id="ago:AGOS_AER362W"/>
<dbReference type="Pfam" id="PF00152">
    <property type="entry name" value="tRNA-synt_2"/>
    <property type="match status" value="1"/>
</dbReference>
<dbReference type="Gene3D" id="2.40.50.140">
    <property type="entry name" value="Nucleic acid-binding proteins"/>
    <property type="match status" value="1"/>
</dbReference>
<dbReference type="FunCoup" id="Q756A5">
    <property type="interactions" value="110"/>
</dbReference>
<evidence type="ECO:0000256" key="2">
    <source>
        <dbReference type="ARBA" id="ARBA00022741"/>
    </source>
</evidence>
<keyword evidence="4" id="KW-0030">Aminoacyl-tRNA synthetase</keyword>
<keyword evidence="9" id="KW-1185">Reference proteome</keyword>
<dbReference type="SUPFAM" id="SSF50249">
    <property type="entry name" value="Nucleic acid-binding proteins"/>
    <property type="match status" value="1"/>
</dbReference>
<dbReference type="eggNOG" id="KOG1885">
    <property type="taxonomic scope" value="Eukaryota"/>
</dbReference>
<dbReference type="GO" id="GO:0070154">
    <property type="term" value="P:mitochondrial lysyl-tRNA aminoacylation"/>
    <property type="evidence" value="ECO:0000318"/>
    <property type="project" value="GO_Central"/>
</dbReference>
<dbReference type="GO" id="GO:0000049">
    <property type="term" value="F:tRNA binding"/>
    <property type="evidence" value="ECO:0000318"/>
    <property type="project" value="GO_Central"/>
</dbReference>
<reference evidence="9" key="2">
    <citation type="journal article" date="2013" name="G3 (Bethesda)">
        <title>Genomes of Ashbya fungi isolated from insects reveal four mating-type loci, numerous translocations, lack of transposons, and distinct gene duplications.</title>
        <authorList>
            <person name="Dietrich F.S."/>
            <person name="Voegeli S."/>
            <person name="Kuo S."/>
            <person name="Philippsen P."/>
        </authorList>
    </citation>
    <scope>GENOME REANNOTATION</scope>
    <source>
        <strain evidence="9">ATCC 10895 / CBS 109.51 / FGSC 9923 / NRRL Y-1056</strain>
    </source>
</reference>
<dbReference type="CDD" id="cd04322">
    <property type="entry name" value="LysRS_N"/>
    <property type="match status" value="1"/>
</dbReference>
<dbReference type="InterPro" id="IPR004364">
    <property type="entry name" value="Aa-tRNA-synt_II"/>
</dbReference>
<dbReference type="OMA" id="MKWGMPP"/>
<keyword evidence="3" id="KW-0067">ATP-binding</keyword>
<evidence type="ECO:0000313" key="9">
    <source>
        <dbReference type="Proteomes" id="UP000000591"/>
    </source>
</evidence>
<dbReference type="EMBL" id="AE016818">
    <property type="protein sequence ID" value="AAS53042.2"/>
    <property type="molecule type" value="Genomic_DNA"/>
</dbReference>
<feature type="chain" id="PRO_5004285354" description="Lysyl-tRNA synthetase" evidence="6">
    <location>
        <begin position="19"/>
        <end position="525"/>
    </location>
</feature>
<dbReference type="PRINTS" id="PR00982">
    <property type="entry name" value="TRNASYNTHLYS"/>
</dbReference>
<dbReference type="PANTHER" id="PTHR42918">
    <property type="entry name" value="LYSYL-TRNA SYNTHETASE"/>
    <property type="match status" value="1"/>
</dbReference>
<dbReference type="InterPro" id="IPR018149">
    <property type="entry name" value="Lys-tRNA-synth_II_C"/>
</dbReference>
<evidence type="ECO:0000256" key="6">
    <source>
        <dbReference type="SAM" id="SignalP"/>
    </source>
</evidence>
<dbReference type="Proteomes" id="UP000000591">
    <property type="component" value="Chromosome V"/>
</dbReference>
<dbReference type="InterPro" id="IPR044136">
    <property type="entry name" value="Lys-tRNA-ligase_II_N"/>
</dbReference>
<dbReference type="GO" id="GO:0005737">
    <property type="term" value="C:cytoplasm"/>
    <property type="evidence" value="ECO:0000318"/>
    <property type="project" value="GO_Central"/>
</dbReference>
<dbReference type="GO" id="GO:0005524">
    <property type="term" value="F:ATP binding"/>
    <property type="evidence" value="ECO:0007669"/>
    <property type="project" value="UniProtKB-KW"/>
</dbReference>
<dbReference type="GO" id="GO:0005739">
    <property type="term" value="C:mitochondrion"/>
    <property type="evidence" value="ECO:0000318"/>
    <property type="project" value="GO_Central"/>
</dbReference>
<dbReference type="STRING" id="284811.Q756A5"/>